<dbReference type="AlphaFoldDB" id="A0A0C5JA19"/>
<dbReference type="PATRIC" id="fig|1565605.3.peg.1887"/>
<dbReference type="Gene3D" id="3.40.50.300">
    <property type="entry name" value="P-loop containing nucleotide triphosphate hydrolases"/>
    <property type="match status" value="1"/>
</dbReference>
<dbReference type="KEGG" id="rbu:PG1C_08895"/>
<feature type="domain" description="DUF4143" evidence="2">
    <location>
        <begin position="178"/>
        <end position="326"/>
    </location>
</feature>
<evidence type="ECO:0008006" key="5">
    <source>
        <dbReference type="Google" id="ProtNLM"/>
    </source>
</evidence>
<dbReference type="EMBL" id="CP010554">
    <property type="protein sequence ID" value="AJP48534.1"/>
    <property type="molecule type" value="Genomic_DNA"/>
</dbReference>
<dbReference type="Pfam" id="PF13635">
    <property type="entry name" value="DUF4143"/>
    <property type="match status" value="1"/>
</dbReference>
<feature type="domain" description="AAA" evidence="1">
    <location>
        <begin position="15"/>
        <end position="131"/>
    </location>
</feature>
<dbReference type="InterPro" id="IPR025420">
    <property type="entry name" value="DUF4143"/>
</dbReference>
<evidence type="ECO:0000259" key="1">
    <source>
        <dbReference type="Pfam" id="PF13173"/>
    </source>
</evidence>
<evidence type="ECO:0000259" key="2">
    <source>
        <dbReference type="Pfam" id="PF13635"/>
    </source>
</evidence>
<name>A0A0C5JA19_9PROT</name>
<dbReference type="STRING" id="1565605.PG1C_08895"/>
<dbReference type="HOGENOM" id="CLU_041527_3_1_4"/>
<evidence type="ECO:0000313" key="4">
    <source>
        <dbReference type="Proteomes" id="UP000061603"/>
    </source>
</evidence>
<dbReference type="Proteomes" id="UP000061603">
    <property type="component" value="Chromosome"/>
</dbReference>
<dbReference type="InterPro" id="IPR027417">
    <property type="entry name" value="P-loop_NTPase"/>
</dbReference>
<organism evidence="3 4">
    <name type="scientific">Rugosibacter aromaticivorans</name>
    <dbReference type="NCBI Taxonomy" id="1565605"/>
    <lineage>
        <taxon>Bacteria</taxon>
        <taxon>Pseudomonadati</taxon>
        <taxon>Pseudomonadota</taxon>
        <taxon>Betaproteobacteria</taxon>
        <taxon>Nitrosomonadales</taxon>
        <taxon>Sterolibacteriaceae</taxon>
        <taxon>Rugosibacter</taxon>
    </lineage>
</organism>
<accession>A0A0C5JA19</accession>
<dbReference type="PANTHER" id="PTHR43566:SF1">
    <property type="entry name" value="AAA+ ATPASE DOMAIN-CONTAINING PROTEIN"/>
    <property type="match status" value="1"/>
</dbReference>
<dbReference type="InterPro" id="IPR041682">
    <property type="entry name" value="AAA_14"/>
</dbReference>
<proteinExistence type="predicted"/>
<sequence length="377" mass="43264">MKRYLDEWVLKDLTTKMVVLTGPRQVGKTTLARQWMQLFRNAQYLNWDVLPDRRVLQRQSWNPRAKLLVMDEIHKMHDWKGWLKGVVDGRSPEQALLVTGSARMETFRQGGDSLAGRYFAFRLHPFSVREWCEQQHVAPADALDHLLERGGFPEPCLASDSVQADRWRAQYFNDLIREDVLEFSRLHEINTMRLFVELLRERVGSPLSLASMARDLAVAPATLKRYLDILQALFIVFTVQPWHHNIARAILQSPKVYFFDTGLVRGDQGVRLENAVAGMLQKHVHFLQDSAGRAAGLHYIRTKDGTEVDFALSEEGALTQMIECKLGDNKPHRGLLRFAEQFSDTQAVQIVYGLRQEELRNGIRITDAANWLMGLSA</sequence>
<gene>
    <name evidence="3" type="ORF">PG1C_08895</name>
</gene>
<evidence type="ECO:0000313" key="3">
    <source>
        <dbReference type="EMBL" id="AJP48534.1"/>
    </source>
</evidence>
<reference evidence="3 4" key="1">
    <citation type="journal article" date="2015" name="Genome Announc.">
        <title>Complete Genome Sequence of a Novel Bacterium within the Family Rhodocyclaceae That Degrades Polycyclic Aromatic Hydrocarbons.</title>
        <authorList>
            <person name="Singleton D.R."/>
            <person name="Dickey A.N."/>
            <person name="Scholl E.H."/>
            <person name="Wright F.A."/>
            <person name="Aitken M.D."/>
        </authorList>
    </citation>
    <scope>NUCLEOTIDE SEQUENCE [LARGE SCALE GENOMIC DNA]</scope>
    <source>
        <strain evidence="4">PG1-Ca6</strain>
    </source>
</reference>
<dbReference type="SUPFAM" id="SSF52540">
    <property type="entry name" value="P-loop containing nucleoside triphosphate hydrolases"/>
    <property type="match status" value="1"/>
</dbReference>
<protein>
    <recommendedName>
        <fullName evidence="5">ATPase AAA</fullName>
    </recommendedName>
</protein>
<dbReference type="Pfam" id="PF13173">
    <property type="entry name" value="AAA_14"/>
    <property type="match status" value="1"/>
</dbReference>
<keyword evidence="4" id="KW-1185">Reference proteome</keyword>
<dbReference type="PANTHER" id="PTHR43566">
    <property type="entry name" value="CONSERVED PROTEIN"/>
    <property type="match status" value="1"/>
</dbReference>
<dbReference type="RefSeq" id="WP_202634483.1">
    <property type="nucleotide sequence ID" value="NZ_CP010554.1"/>
</dbReference>